<sequence>MRRTTQTKQLSLFDSILSGQAQKEEEEKQMKYSVKNQNDQGIQNTKSLHNLNDIFYSNIMDYKDFKQSLRYNNKNLKKIALENIKNPHPKIMKNLIKFDLSGLVELKLVSIDITDSRFEIFLKKGGLSNCFKKLTILTLNCQSMTSSSLEYLFQGNQIIKYLDLSHTKIDNQGIYYISKLQWPYLDTFIIQWCNKVNSLNELGQNAENFPNLKILDSRFVYANNEAYSKIINSQLSITLNNLRLFGTDVDLEKIQWKQTFLLNLFMEKMRGLNTQEFIIQNIPTCDRTTNDYKQMRVMTKIYKDKDQLMSINLSWKIDPSTVQLQFIETVESKDQQFSNFGKLFEFLSKEWQLRKSLRKMILHFDKIQCDECNLDILLKTIVDFKEMKQLQLILQSQMLLKPVSYYFVFNQISELPKLIKLQLDFQNDKLVINDILLNKIYRSLQQLTNLNVLELNIRNNKIVNVLDLYTFNYQITTSIFNPVLNHITLLETTEDNLNYLFSDAVSLLYSNPFKIININNFQNFILQEDQNNTKERFFEKITREYQKQKRKLLYSAIELQCEIQKGSDQ</sequence>
<keyword evidence="2" id="KW-1185">Reference proteome</keyword>
<dbReference type="AlphaFoldDB" id="A0A8S1SH56"/>
<evidence type="ECO:0000313" key="2">
    <source>
        <dbReference type="Proteomes" id="UP000683925"/>
    </source>
</evidence>
<organism evidence="1 2">
    <name type="scientific">Paramecium octaurelia</name>
    <dbReference type="NCBI Taxonomy" id="43137"/>
    <lineage>
        <taxon>Eukaryota</taxon>
        <taxon>Sar</taxon>
        <taxon>Alveolata</taxon>
        <taxon>Ciliophora</taxon>
        <taxon>Intramacronucleata</taxon>
        <taxon>Oligohymenophorea</taxon>
        <taxon>Peniculida</taxon>
        <taxon>Parameciidae</taxon>
        <taxon>Paramecium</taxon>
    </lineage>
</organism>
<protein>
    <submittedName>
        <fullName evidence="1">Uncharacterized protein</fullName>
    </submittedName>
</protein>
<dbReference type="EMBL" id="CAJJDP010000009">
    <property type="protein sequence ID" value="CAD8139198.1"/>
    <property type="molecule type" value="Genomic_DNA"/>
</dbReference>
<name>A0A8S1SH56_PAROT</name>
<proteinExistence type="predicted"/>
<dbReference type="Proteomes" id="UP000683925">
    <property type="component" value="Unassembled WGS sequence"/>
</dbReference>
<accession>A0A8S1SH56</accession>
<dbReference type="OrthoDB" id="10257471at2759"/>
<gene>
    <name evidence="1" type="ORF">POCTA_138.1.T0100281</name>
</gene>
<evidence type="ECO:0000313" key="1">
    <source>
        <dbReference type="EMBL" id="CAD8139198.1"/>
    </source>
</evidence>
<reference evidence="1" key="1">
    <citation type="submission" date="2021-01" db="EMBL/GenBank/DDBJ databases">
        <authorList>
            <consortium name="Genoscope - CEA"/>
            <person name="William W."/>
        </authorList>
    </citation>
    <scope>NUCLEOTIDE SEQUENCE</scope>
</reference>
<dbReference type="OMA" id="FVYANNE"/>
<comment type="caution">
    <text evidence="1">The sequence shown here is derived from an EMBL/GenBank/DDBJ whole genome shotgun (WGS) entry which is preliminary data.</text>
</comment>